<dbReference type="RefSeq" id="WP_127684141.1">
    <property type="nucleotide sequence ID" value="NZ_SACM01000006.1"/>
</dbReference>
<feature type="region of interest" description="Disordered" evidence="1">
    <location>
        <begin position="58"/>
        <end position="127"/>
    </location>
</feature>
<keyword evidence="4" id="KW-1185">Reference proteome</keyword>
<feature type="compositionally biased region" description="Low complexity" evidence="1">
    <location>
        <begin position="160"/>
        <end position="174"/>
    </location>
</feature>
<dbReference type="InterPro" id="IPR021834">
    <property type="entry name" value="DUF3426"/>
</dbReference>
<dbReference type="EMBL" id="SACM01000006">
    <property type="protein sequence ID" value="RVT82333.1"/>
    <property type="molecule type" value="Genomic_DNA"/>
</dbReference>
<sequence>MQALATRCPECSTSFRVQAAQLGASQGFVRCGRCDAVFDARLSLFDLNDGQAVAWSPAPAEAMADGQATQEPAGASMAPVEPDEGVPGGVESAADRPEPAWRDEPSEAPAIHPATPAPQDHRAEPGWREPSMDEVAAHEDPLAPADVNERLRALLGGDGSNPSPAASAWSSLAPAPTPQAGPRWLTGLGWLAVAGLALALPLQWGWTERAALRARSPALDQAWRQVCPSCDAPAWAQIDGLRVGASSLRPTPQGQAYQLQITLHNGAGHALALPWLDLRLQDAQGRVVVRRSVSPQELGARADRLPAGGQITLQGSFRVDADRRGAGISGYEVGLFHP</sequence>
<evidence type="ECO:0000313" key="4">
    <source>
        <dbReference type="Proteomes" id="UP000288587"/>
    </source>
</evidence>
<reference evidence="3 4" key="1">
    <citation type="submission" date="2019-01" db="EMBL/GenBank/DDBJ databases">
        <authorList>
            <person name="Chen W.-M."/>
        </authorList>
    </citation>
    <scope>NUCLEOTIDE SEQUENCE [LARGE SCALE GENOMIC DNA]</scope>
    <source>
        <strain evidence="3 4">CCP-18</strain>
    </source>
</reference>
<dbReference type="Pfam" id="PF11906">
    <property type="entry name" value="DUF3426"/>
    <property type="match status" value="1"/>
</dbReference>
<evidence type="ECO:0000256" key="1">
    <source>
        <dbReference type="SAM" id="MobiDB-lite"/>
    </source>
</evidence>
<evidence type="ECO:0000259" key="2">
    <source>
        <dbReference type="Pfam" id="PF13719"/>
    </source>
</evidence>
<accession>A0A437LAC5</accession>
<feature type="domain" description="Zinc finger/thioredoxin putative" evidence="2">
    <location>
        <begin position="4"/>
        <end position="40"/>
    </location>
</feature>
<protein>
    <submittedName>
        <fullName evidence="3">DUF3426 domain-containing protein</fullName>
    </submittedName>
</protein>
<dbReference type="NCBIfam" id="TIGR02098">
    <property type="entry name" value="MJ0042_CXXC"/>
    <property type="match status" value="1"/>
</dbReference>
<comment type="caution">
    <text evidence="3">The sequence shown here is derived from an EMBL/GenBank/DDBJ whole genome shotgun (WGS) entry which is preliminary data.</text>
</comment>
<dbReference type="Pfam" id="PF13719">
    <property type="entry name" value="Zn_ribbon_5"/>
    <property type="match status" value="1"/>
</dbReference>
<dbReference type="AlphaFoldDB" id="A0A437LAC5"/>
<dbReference type="InterPro" id="IPR011723">
    <property type="entry name" value="Znf/thioredoxin_put"/>
</dbReference>
<feature type="compositionally biased region" description="Basic and acidic residues" evidence="1">
    <location>
        <begin position="93"/>
        <end position="105"/>
    </location>
</feature>
<name>A0A437LAC5_9BURK</name>
<proteinExistence type="predicted"/>
<dbReference type="Proteomes" id="UP000288587">
    <property type="component" value="Unassembled WGS sequence"/>
</dbReference>
<organism evidence="3 4">
    <name type="scientific">Inhella crocodyli</name>
    <dbReference type="NCBI Taxonomy" id="2499851"/>
    <lineage>
        <taxon>Bacteria</taxon>
        <taxon>Pseudomonadati</taxon>
        <taxon>Pseudomonadota</taxon>
        <taxon>Betaproteobacteria</taxon>
        <taxon>Burkholderiales</taxon>
        <taxon>Sphaerotilaceae</taxon>
        <taxon>Inhella</taxon>
    </lineage>
</organism>
<dbReference type="OrthoDB" id="5294582at2"/>
<feature type="region of interest" description="Disordered" evidence="1">
    <location>
        <begin position="153"/>
        <end position="177"/>
    </location>
</feature>
<gene>
    <name evidence="3" type="ORF">EOD73_16465</name>
</gene>
<evidence type="ECO:0000313" key="3">
    <source>
        <dbReference type="EMBL" id="RVT82333.1"/>
    </source>
</evidence>